<proteinExistence type="inferred from homology"/>
<keyword evidence="3" id="KW-0699">rRNA-binding</keyword>
<evidence type="ECO:0000256" key="4">
    <source>
        <dbReference type="SAM" id="MobiDB-lite"/>
    </source>
</evidence>
<evidence type="ECO:0000313" key="6">
    <source>
        <dbReference type="Proteomes" id="UP000230776"/>
    </source>
</evidence>
<protein>
    <recommendedName>
        <fullName evidence="2 3">Small ribosomal subunit protein bS6</fullName>
    </recommendedName>
</protein>
<dbReference type="GO" id="GO:0003735">
    <property type="term" value="F:structural constituent of ribosome"/>
    <property type="evidence" value="ECO:0007669"/>
    <property type="project" value="InterPro"/>
</dbReference>
<dbReference type="InterPro" id="IPR035980">
    <property type="entry name" value="Ribosomal_bS6_sf"/>
</dbReference>
<evidence type="ECO:0000256" key="3">
    <source>
        <dbReference type="HAMAP-Rule" id="MF_00360"/>
    </source>
</evidence>
<dbReference type="InterPro" id="IPR014717">
    <property type="entry name" value="Transl_elong_EF1B/ribsomal_bS6"/>
</dbReference>
<feature type="region of interest" description="Disordered" evidence="4">
    <location>
        <begin position="96"/>
        <end position="141"/>
    </location>
</feature>
<dbReference type="InterPro" id="IPR020814">
    <property type="entry name" value="Ribosomal_S6_plastid/chlpt"/>
</dbReference>
<accession>A0A2H0VJ24</accession>
<dbReference type="HAMAP" id="MF_00360">
    <property type="entry name" value="Ribosomal_bS6"/>
    <property type="match status" value="1"/>
</dbReference>
<evidence type="ECO:0000256" key="2">
    <source>
        <dbReference type="ARBA" id="ARBA00035294"/>
    </source>
</evidence>
<dbReference type="Proteomes" id="UP000230776">
    <property type="component" value="Unassembled WGS sequence"/>
</dbReference>
<dbReference type="GO" id="GO:0006412">
    <property type="term" value="P:translation"/>
    <property type="evidence" value="ECO:0007669"/>
    <property type="project" value="UniProtKB-UniRule"/>
</dbReference>
<comment type="similarity">
    <text evidence="1 3">Belongs to the bacterial ribosomal protein bS6 family.</text>
</comment>
<dbReference type="GO" id="GO:0019843">
    <property type="term" value="F:rRNA binding"/>
    <property type="evidence" value="ECO:0007669"/>
    <property type="project" value="UniProtKB-UniRule"/>
</dbReference>
<organism evidence="5 6">
    <name type="scientific">Candidatus Colwellbacteria bacterium CG10_big_fil_rev_8_21_14_0_10_41_28</name>
    <dbReference type="NCBI Taxonomy" id="1974539"/>
    <lineage>
        <taxon>Bacteria</taxon>
        <taxon>Candidatus Colwelliibacteriota</taxon>
    </lineage>
</organism>
<dbReference type="InterPro" id="IPR000529">
    <property type="entry name" value="Ribosomal_bS6"/>
</dbReference>
<dbReference type="AlphaFoldDB" id="A0A2H0VJ24"/>
<evidence type="ECO:0000256" key="1">
    <source>
        <dbReference type="ARBA" id="ARBA00009512"/>
    </source>
</evidence>
<comment type="function">
    <text evidence="3">Binds together with bS18 to 16S ribosomal RNA.</text>
</comment>
<keyword evidence="3" id="KW-0694">RNA-binding</keyword>
<dbReference type="GO" id="GO:1990904">
    <property type="term" value="C:ribonucleoprotein complex"/>
    <property type="evidence" value="ECO:0007669"/>
    <property type="project" value="UniProtKB-KW"/>
</dbReference>
<reference evidence="6" key="1">
    <citation type="submission" date="2017-09" db="EMBL/GenBank/DDBJ databases">
        <title>Depth-based differentiation of microbial function through sediment-hosted aquifers and enrichment of novel symbionts in the deep terrestrial subsurface.</title>
        <authorList>
            <person name="Probst A.J."/>
            <person name="Ladd B."/>
            <person name="Jarett J.K."/>
            <person name="Geller-Mcgrath D.E."/>
            <person name="Sieber C.M.K."/>
            <person name="Emerson J.B."/>
            <person name="Anantharaman K."/>
            <person name="Thomas B.C."/>
            <person name="Malmstrom R."/>
            <person name="Stieglmeier M."/>
            <person name="Klingl A."/>
            <person name="Woyke T."/>
            <person name="Ryan C.M."/>
            <person name="Banfield J.F."/>
        </authorList>
    </citation>
    <scope>NUCLEOTIDE SEQUENCE [LARGE SCALE GENOMIC DNA]</scope>
</reference>
<dbReference type="Pfam" id="PF01250">
    <property type="entry name" value="Ribosomal_S6"/>
    <property type="match status" value="1"/>
</dbReference>
<sequence>MEEETTKTYEISFLARGEEGALSMVKHLNSAGAEIINEDKLDQIVLAHPIKKNKTAYFGCIHFSVDTDAIDKIKTALKFEEGILRYLIVTPPFIKTESGQTSTPMNRVERRPAKEAPKSTVSSNKDLEATIEELSESITTD</sequence>
<gene>
    <name evidence="3" type="primary">rpsF</name>
    <name evidence="5" type="ORF">COT88_02155</name>
</gene>
<dbReference type="CDD" id="cd00473">
    <property type="entry name" value="bS6"/>
    <property type="match status" value="1"/>
</dbReference>
<keyword evidence="3" id="KW-0689">Ribosomal protein</keyword>
<dbReference type="SUPFAM" id="SSF54995">
    <property type="entry name" value="Ribosomal protein S6"/>
    <property type="match status" value="1"/>
</dbReference>
<feature type="compositionally biased region" description="Basic and acidic residues" evidence="4">
    <location>
        <begin position="107"/>
        <end position="117"/>
    </location>
</feature>
<name>A0A2H0VJ24_9BACT</name>
<comment type="caution">
    <text evidence="5">The sequence shown here is derived from an EMBL/GenBank/DDBJ whole genome shotgun (WGS) entry which is preliminary data.</text>
</comment>
<keyword evidence="3" id="KW-0687">Ribonucleoprotein</keyword>
<evidence type="ECO:0000313" key="5">
    <source>
        <dbReference type="EMBL" id="PIR98349.1"/>
    </source>
</evidence>
<dbReference type="EMBL" id="PFAG01000021">
    <property type="protein sequence ID" value="PIR98349.1"/>
    <property type="molecule type" value="Genomic_DNA"/>
</dbReference>
<dbReference type="Gene3D" id="3.30.70.60">
    <property type="match status" value="1"/>
</dbReference>
<dbReference type="GO" id="GO:0005840">
    <property type="term" value="C:ribosome"/>
    <property type="evidence" value="ECO:0007669"/>
    <property type="project" value="UniProtKB-KW"/>
</dbReference>